<organism evidence="1 2">
    <name type="scientific">Lecanicillium saksenae</name>
    <dbReference type="NCBI Taxonomy" id="468837"/>
    <lineage>
        <taxon>Eukaryota</taxon>
        <taxon>Fungi</taxon>
        <taxon>Dikarya</taxon>
        <taxon>Ascomycota</taxon>
        <taxon>Pezizomycotina</taxon>
        <taxon>Sordariomycetes</taxon>
        <taxon>Hypocreomycetidae</taxon>
        <taxon>Hypocreales</taxon>
        <taxon>Cordycipitaceae</taxon>
        <taxon>Lecanicillium</taxon>
    </lineage>
</organism>
<accession>A0ACC1R8F6</accession>
<evidence type="ECO:0000313" key="2">
    <source>
        <dbReference type="Proteomes" id="UP001148737"/>
    </source>
</evidence>
<gene>
    <name evidence="1" type="ORF">NLG97_g701</name>
</gene>
<proteinExistence type="predicted"/>
<name>A0ACC1R8F6_9HYPO</name>
<protein>
    <submittedName>
        <fullName evidence="1">Uncharacterized protein</fullName>
    </submittedName>
</protein>
<sequence>MEPLLKDYNAFITGAGSAISFARHGAAGLAIADINEEALNEVVASIGKEFPRLKILPLLIDVTDASQVKSGIARTVKEFGRLDVAVNNAGVLGKNQLTHTLPEEEWRRVLDVNINSVFYCHKEELRIMKKQEDLGPRRGRGTIINTASIAGLRGVMIPLYQSAYVTTKHAVVGLTRADAISYSPYNIRINAICPGYVETPMVVTDTPGIEQGLKLLTDNVPLNRLVLPEEIADGIVFLASQMSSAMQGSTLTADLGLTSNSGAGLISKI</sequence>
<reference evidence="1" key="1">
    <citation type="submission" date="2022-07" db="EMBL/GenBank/DDBJ databases">
        <title>Genome Sequence of Lecanicillium saksenae.</title>
        <authorList>
            <person name="Buettner E."/>
        </authorList>
    </citation>
    <scope>NUCLEOTIDE SEQUENCE</scope>
    <source>
        <strain evidence="1">VT-O1</strain>
    </source>
</reference>
<dbReference type="Proteomes" id="UP001148737">
    <property type="component" value="Unassembled WGS sequence"/>
</dbReference>
<comment type="caution">
    <text evidence="1">The sequence shown here is derived from an EMBL/GenBank/DDBJ whole genome shotgun (WGS) entry which is preliminary data.</text>
</comment>
<evidence type="ECO:0000313" key="1">
    <source>
        <dbReference type="EMBL" id="KAJ3498981.1"/>
    </source>
</evidence>
<dbReference type="EMBL" id="JANAKD010000026">
    <property type="protein sequence ID" value="KAJ3498981.1"/>
    <property type="molecule type" value="Genomic_DNA"/>
</dbReference>
<keyword evidence="2" id="KW-1185">Reference proteome</keyword>